<gene>
    <name evidence="2" type="ORF">FGK63_04540</name>
</gene>
<sequence length="179" mass="20328">MLRALRDNPKLIDLVAINLLERNFPPSLHPDILEAVGLYLGQDELEVVFRKKRDPRFRDIVLTAYFEQCAICRYDIKMNGAAVALEAAHIQMQSAGGPDEVNNGLALCVIHHKLFDLGAITVDQNMNVHVSERFVGDWGRKLHDEFHGKPIASPRRETMAPLPQYIHWHNEQIFKGVVA</sequence>
<comment type="caution">
    <text evidence="2">The sequence shown here is derived from an EMBL/GenBank/DDBJ whole genome shotgun (WGS) entry which is preliminary data.</text>
</comment>
<evidence type="ECO:0000259" key="1">
    <source>
        <dbReference type="Pfam" id="PF13391"/>
    </source>
</evidence>
<dbReference type="Pfam" id="PF13391">
    <property type="entry name" value="HNH_2"/>
    <property type="match status" value="1"/>
</dbReference>
<proteinExistence type="predicted"/>
<dbReference type="Proteomes" id="UP001193035">
    <property type="component" value="Unassembled WGS sequence"/>
</dbReference>
<name>A0ABY2X677_9RHOB</name>
<dbReference type="InterPro" id="IPR003615">
    <property type="entry name" value="HNH_nuc"/>
</dbReference>
<dbReference type="InterPro" id="IPR011396">
    <property type="entry name" value="PT_DNA_restrict"/>
</dbReference>
<dbReference type="NCBIfam" id="NF045808">
    <property type="entry name" value="PT-DNA_restrict"/>
    <property type="match status" value="1"/>
</dbReference>
<organism evidence="2 3">
    <name type="scientific">Ruegeria sediminis</name>
    <dbReference type="NCBI Taxonomy" id="2583820"/>
    <lineage>
        <taxon>Bacteria</taxon>
        <taxon>Pseudomonadati</taxon>
        <taxon>Pseudomonadota</taxon>
        <taxon>Alphaproteobacteria</taxon>
        <taxon>Rhodobacterales</taxon>
        <taxon>Roseobacteraceae</taxon>
        <taxon>Ruegeria</taxon>
    </lineage>
</organism>
<evidence type="ECO:0000313" key="3">
    <source>
        <dbReference type="Proteomes" id="UP001193035"/>
    </source>
</evidence>
<keyword evidence="3" id="KW-1185">Reference proteome</keyword>
<evidence type="ECO:0000313" key="2">
    <source>
        <dbReference type="EMBL" id="TMV10332.1"/>
    </source>
</evidence>
<reference evidence="2 3" key="1">
    <citation type="submission" date="2019-05" db="EMBL/GenBank/DDBJ databases">
        <title>Ruegeria sp. nov., isolated from tidal flat.</title>
        <authorList>
            <person name="Kim W."/>
        </authorList>
    </citation>
    <scope>NUCLEOTIDE SEQUENCE [LARGE SCALE GENOMIC DNA]</scope>
    <source>
        <strain evidence="2 3">CAU 1488</strain>
    </source>
</reference>
<protein>
    <recommendedName>
        <fullName evidence="1">HNH nuclease domain-containing protein</fullName>
    </recommendedName>
</protein>
<accession>A0ABY2X677</accession>
<dbReference type="EMBL" id="VCPD01000001">
    <property type="protein sequence ID" value="TMV10332.1"/>
    <property type="molecule type" value="Genomic_DNA"/>
</dbReference>
<feature type="domain" description="HNH nuclease" evidence="1">
    <location>
        <begin position="69"/>
        <end position="123"/>
    </location>
</feature>